<keyword evidence="1" id="KW-0862">Zinc</keyword>
<dbReference type="Proteomes" id="UP001594288">
    <property type="component" value="Unassembled WGS sequence"/>
</dbReference>
<dbReference type="SUPFAM" id="SSF57938">
    <property type="entry name" value="DnaJ/Hsp40 cysteine-rich domain"/>
    <property type="match status" value="1"/>
</dbReference>
<dbReference type="CDD" id="cd10747">
    <property type="entry name" value="DnaJ_C"/>
    <property type="match status" value="1"/>
</dbReference>
<protein>
    <submittedName>
        <fullName evidence="3">DnaJ C-terminal domain-containing protein</fullName>
    </submittedName>
</protein>
<dbReference type="Pfam" id="PF01556">
    <property type="entry name" value="DnaJ_C"/>
    <property type="match status" value="1"/>
</dbReference>
<gene>
    <name evidence="3" type="ORF">ACFL2Z_04455</name>
</gene>
<dbReference type="EMBL" id="JBHPEI010000074">
    <property type="protein sequence ID" value="MFC1800145.1"/>
    <property type="molecule type" value="Genomic_DNA"/>
</dbReference>
<dbReference type="Pfam" id="PF00684">
    <property type="entry name" value="DnaJ_CXXCXGXG"/>
    <property type="match status" value="1"/>
</dbReference>
<evidence type="ECO:0000313" key="3">
    <source>
        <dbReference type="EMBL" id="MFC1800145.1"/>
    </source>
</evidence>
<proteinExistence type="predicted"/>
<dbReference type="InterPro" id="IPR008971">
    <property type="entry name" value="HSP40/DnaJ_pept-bd"/>
</dbReference>
<feature type="domain" description="CR-type" evidence="2">
    <location>
        <begin position="61"/>
        <end position="143"/>
    </location>
</feature>
<accession>A0ABV6YPZ7</accession>
<reference evidence="3 4" key="1">
    <citation type="submission" date="2024-09" db="EMBL/GenBank/DDBJ databases">
        <authorList>
            <person name="D'Angelo T."/>
        </authorList>
    </citation>
    <scope>NUCLEOTIDE SEQUENCE [LARGE SCALE GENOMIC DNA]</scope>
    <source>
        <strain evidence="3">SAG AM-311-F02</strain>
    </source>
</reference>
<dbReference type="InterPro" id="IPR002939">
    <property type="entry name" value="DnaJ_C"/>
</dbReference>
<feature type="zinc finger region" description="CR-type" evidence="1">
    <location>
        <begin position="61"/>
        <end position="143"/>
    </location>
</feature>
<evidence type="ECO:0000259" key="2">
    <source>
        <dbReference type="PROSITE" id="PS51188"/>
    </source>
</evidence>
<dbReference type="CDD" id="cd10719">
    <property type="entry name" value="DnaJ_zf"/>
    <property type="match status" value="1"/>
</dbReference>
<organism evidence="3 4">
    <name type="scientific">Eiseniibacteriota bacterium</name>
    <dbReference type="NCBI Taxonomy" id="2212470"/>
    <lineage>
        <taxon>Bacteria</taxon>
        <taxon>Candidatus Eiseniibacteriota</taxon>
    </lineage>
</organism>
<name>A0ABV6YPZ7_UNCEI</name>
<dbReference type="Gene3D" id="2.60.260.20">
    <property type="entry name" value="Urease metallochaperone UreE, N-terminal domain"/>
    <property type="match status" value="2"/>
</dbReference>
<evidence type="ECO:0000256" key="1">
    <source>
        <dbReference type="PROSITE-ProRule" id="PRU00546"/>
    </source>
</evidence>
<keyword evidence="1" id="KW-0863">Zinc-finger</keyword>
<evidence type="ECO:0000313" key="4">
    <source>
        <dbReference type="Proteomes" id="UP001594288"/>
    </source>
</evidence>
<dbReference type="PANTHER" id="PTHR43096:SF48">
    <property type="entry name" value="CHAPERONE PROTEIN DNAJ"/>
    <property type="match status" value="1"/>
</dbReference>
<keyword evidence="1" id="KW-0479">Metal-binding</keyword>
<dbReference type="InterPro" id="IPR001305">
    <property type="entry name" value="HSP_DnaJ_Cys-rich_dom"/>
</dbReference>
<comment type="caution">
    <text evidence="3">The sequence shown here is derived from an EMBL/GenBank/DDBJ whole genome shotgun (WGS) entry which is preliminary data.</text>
</comment>
<dbReference type="PANTHER" id="PTHR43096">
    <property type="entry name" value="DNAJ HOMOLOG 1, MITOCHONDRIAL-RELATED"/>
    <property type="match status" value="1"/>
</dbReference>
<dbReference type="SUPFAM" id="SSF49493">
    <property type="entry name" value="HSP40/DnaJ peptide-binding domain"/>
    <property type="match status" value="2"/>
</dbReference>
<dbReference type="InterPro" id="IPR036410">
    <property type="entry name" value="HSP_DnaJ_Cys-rich_dom_sf"/>
</dbReference>
<feature type="non-terminal residue" evidence="3">
    <location>
        <position position="1"/>
    </location>
</feature>
<keyword evidence="4" id="KW-1185">Reference proteome</keyword>
<dbReference type="Gene3D" id="2.10.230.10">
    <property type="entry name" value="Heat shock protein DnaJ, cysteine-rich domain"/>
    <property type="match status" value="1"/>
</dbReference>
<sequence length="303" mass="32677">GFGGFDFSSFDLGDALRAFMRDFGGPFDEMFGGGRGGRAGPRKGNDLRVSVALSLEEVLVESEKRIKFKRQVSCDACRGTGAKDGTALENCAACDGKGEIRRVQRTILGQMVNVTTCNQCRGEGRVISEAGEKCNGKARVQAEETIKVKIPAGVSSDNYIPIEGKGDDGLRGGPPGALLVYIDVKQHSVFEREGADVFCDVPISYPLATLGGKLEVPTLDGPHELKIPSGTQSQKVFTLKGKGLPRLRGRGKGNQLVRVIVWVPTKTTNEEKELLERLSGIRGSEKLEPGRGFLQKLRKLLGD</sequence>
<dbReference type="PROSITE" id="PS51188">
    <property type="entry name" value="ZF_CR"/>
    <property type="match status" value="1"/>
</dbReference>